<evidence type="ECO:0000256" key="4">
    <source>
        <dbReference type="ARBA" id="ARBA00022833"/>
    </source>
</evidence>
<gene>
    <name evidence="14" type="ORF">PMAYCL1PPCAC_14907</name>
</gene>
<evidence type="ECO:0000256" key="11">
    <source>
        <dbReference type="RuleBase" id="RU000682"/>
    </source>
</evidence>
<organism evidence="14 15">
    <name type="scientific">Pristionchus mayeri</name>
    <dbReference type="NCBI Taxonomy" id="1317129"/>
    <lineage>
        <taxon>Eukaryota</taxon>
        <taxon>Metazoa</taxon>
        <taxon>Ecdysozoa</taxon>
        <taxon>Nematoda</taxon>
        <taxon>Chromadorea</taxon>
        <taxon>Rhabditida</taxon>
        <taxon>Rhabditina</taxon>
        <taxon>Diplogasteromorpha</taxon>
        <taxon>Diplogasteroidea</taxon>
        <taxon>Neodiplogasteridae</taxon>
        <taxon>Pristionchus</taxon>
    </lineage>
</organism>
<dbReference type="PROSITE" id="PS50023">
    <property type="entry name" value="LIM_DOMAIN_2"/>
    <property type="match status" value="2"/>
</dbReference>
<dbReference type="GO" id="GO:0005634">
    <property type="term" value="C:nucleus"/>
    <property type="evidence" value="ECO:0007669"/>
    <property type="project" value="UniProtKB-SubCell"/>
</dbReference>
<dbReference type="SUPFAM" id="SSF46689">
    <property type="entry name" value="Homeodomain-like"/>
    <property type="match status" value="1"/>
</dbReference>
<dbReference type="Pfam" id="PF00046">
    <property type="entry name" value="Homeodomain"/>
    <property type="match status" value="1"/>
</dbReference>
<keyword evidence="8 9" id="KW-0539">Nucleus</keyword>
<dbReference type="PANTHER" id="PTHR24208:SF170">
    <property type="entry name" value="MECHANOSENSORY PROTEIN 3"/>
    <property type="match status" value="1"/>
</dbReference>
<feature type="domain" description="LIM zinc-binding" evidence="12">
    <location>
        <begin position="26"/>
        <end position="85"/>
    </location>
</feature>
<dbReference type="CDD" id="cd00086">
    <property type="entry name" value="homeodomain"/>
    <property type="match status" value="1"/>
</dbReference>
<keyword evidence="2 10" id="KW-0479">Metal-binding</keyword>
<evidence type="ECO:0000256" key="3">
    <source>
        <dbReference type="ARBA" id="ARBA00022737"/>
    </source>
</evidence>
<dbReference type="PANTHER" id="PTHR24208">
    <property type="entry name" value="LIM/HOMEOBOX PROTEIN LHX"/>
    <property type="match status" value="1"/>
</dbReference>
<dbReference type="Pfam" id="PF00412">
    <property type="entry name" value="LIM"/>
    <property type="match status" value="2"/>
</dbReference>
<feature type="DNA-binding region" description="Homeobox" evidence="9">
    <location>
        <begin position="237"/>
        <end position="296"/>
    </location>
</feature>
<dbReference type="InterPro" id="IPR001781">
    <property type="entry name" value="Znf_LIM"/>
</dbReference>
<dbReference type="InterPro" id="IPR009057">
    <property type="entry name" value="Homeodomain-like_sf"/>
</dbReference>
<evidence type="ECO:0000256" key="10">
    <source>
        <dbReference type="PROSITE-ProRule" id="PRU00125"/>
    </source>
</evidence>
<evidence type="ECO:0000259" key="12">
    <source>
        <dbReference type="PROSITE" id="PS50023"/>
    </source>
</evidence>
<dbReference type="SMART" id="SM00389">
    <property type="entry name" value="HOX"/>
    <property type="match status" value="1"/>
</dbReference>
<reference evidence="15" key="1">
    <citation type="submission" date="2022-10" db="EMBL/GenBank/DDBJ databases">
        <title>Genome assembly of Pristionchus species.</title>
        <authorList>
            <person name="Yoshida K."/>
            <person name="Sommer R.J."/>
        </authorList>
    </citation>
    <scope>NUCLEOTIDE SEQUENCE [LARGE SCALE GENOMIC DNA]</scope>
    <source>
        <strain evidence="15">RS5460</strain>
    </source>
</reference>
<dbReference type="PROSITE" id="PS00478">
    <property type="entry name" value="LIM_DOMAIN_1"/>
    <property type="match status" value="2"/>
</dbReference>
<comment type="subcellular location">
    <subcellularLocation>
        <location evidence="1 9 11">Nucleus</location>
    </subcellularLocation>
</comment>
<evidence type="ECO:0000259" key="13">
    <source>
        <dbReference type="PROSITE" id="PS50071"/>
    </source>
</evidence>
<evidence type="ECO:0000256" key="5">
    <source>
        <dbReference type="ARBA" id="ARBA00023038"/>
    </source>
</evidence>
<evidence type="ECO:0000256" key="2">
    <source>
        <dbReference type="ARBA" id="ARBA00022723"/>
    </source>
</evidence>
<evidence type="ECO:0000313" key="14">
    <source>
        <dbReference type="EMBL" id="GMR44712.1"/>
    </source>
</evidence>
<comment type="caution">
    <text evidence="14">The sequence shown here is derived from an EMBL/GenBank/DDBJ whole genome shotgun (WGS) entry which is preliminary data.</text>
</comment>
<dbReference type="InterPro" id="IPR050453">
    <property type="entry name" value="LIM_Homeobox_TF"/>
</dbReference>
<sequence length="366" mass="41183">MVAPLSAIGQVIEAIGMDDGDERKRLSCRRCSSAIKDRYVLKVGKSSYHEACVRCVRCDVLLEEKCFEKGGLLYCEEHYYKECSAFRCAGCSEGLSPREIVYRHGNGLVFHVSCHRCIVCTKQLDPGERITVDAQSNTIACAFHYNEPQQMPDMSDTGMLMLPPSDESFMIPTSSSCPLPPQPLLSQLPECLPGPSNDDVPQYMPIDYSAIKQEFPAFFSSFEAFSEYDDESKMLKRRGPRTTIKQNQLDVLNRIFSTTPKPSKHARAKLALETGLSMRVIQVWFQNRRSKERRLKHLCNYLRHYEQRGGMMTGMASGMGEGGPFTPGAIVDPNSVLSIEGVDKIRETASFYADLDMFDEEDEDSN</sequence>
<dbReference type="FunFam" id="1.10.10.60:FF:000620">
    <property type="entry name" value="Mechanosensory protein 3"/>
    <property type="match status" value="1"/>
</dbReference>
<keyword evidence="5 10" id="KW-0440">LIM domain</keyword>
<feature type="domain" description="LIM zinc-binding" evidence="12">
    <location>
        <begin position="86"/>
        <end position="151"/>
    </location>
</feature>
<dbReference type="AlphaFoldDB" id="A0AAN5HXC1"/>
<evidence type="ECO:0000256" key="8">
    <source>
        <dbReference type="ARBA" id="ARBA00023242"/>
    </source>
</evidence>
<dbReference type="Gene3D" id="2.10.110.10">
    <property type="entry name" value="Cysteine Rich Protein"/>
    <property type="match status" value="2"/>
</dbReference>
<dbReference type="InterPro" id="IPR001356">
    <property type="entry name" value="HD"/>
</dbReference>
<accession>A0AAN5HXC1</accession>
<dbReference type="GO" id="GO:0046872">
    <property type="term" value="F:metal ion binding"/>
    <property type="evidence" value="ECO:0007669"/>
    <property type="project" value="UniProtKB-KW"/>
</dbReference>
<evidence type="ECO:0000256" key="7">
    <source>
        <dbReference type="ARBA" id="ARBA00023155"/>
    </source>
</evidence>
<evidence type="ECO:0000256" key="6">
    <source>
        <dbReference type="ARBA" id="ARBA00023125"/>
    </source>
</evidence>
<feature type="domain" description="Homeobox" evidence="13">
    <location>
        <begin position="235"/>
        <end position="295"/>
    </location>
</feature>
<dbReference type="PROSITE" id="PS00027">
    <property type="entry name" value="HOMEOBOX_1"/>
    <property type="match status" value="1"/>
</dbReference>
<evidence type="ECO:0000313" key="15">
    <source>
        <dbReference type="Proteomes" id="UP001328107"/>
    </source>
</evidence>
<dbReference type="CDD" id="cd08368">
    <property type="entry name" value="LIM"/>
    <property type="match status" value="1"/>
</dbReference>
<dbReference type="PROSITE" id="PS50071">
    <property type="entry name" value="HOMEOBOX_2"/>
    <property type="match status" value="1"/>
</dbReference>
<keyword evidence="4 10" id="KW-0862">Zinc</keyword>
<dbReference type="GO" id="GO:0000981">
    <property type="term" value="F:DNA-binding transcription factor activity, RNA polymerase II-specific"/>
    <property type="evidence" value="ECO:0007669"/>
    <property type="project" value="InterPro"/>
</dbReference>
<dbReference type="GO" id="GO:0000977">
    <property type="term" value="F:RNA polymerase II transcription regulatory region sequence-specific DNA binding"/>
    <property type="evidence" value="ECO:0007669"/>
    <property type="project" value="TreeGrafter"/>
</dbReference>
<dbReference type="SMART" id="SM00132">
    <property type="entry name" value="LIM"/>
    <property type="match status" value="2"/>
</dbReference>
<proteinExistence type="predicted"/>
<dbReference type="InterPro" id="IPR017970">
    <property type="entry name" value="Homeobox_CS"/>
</dbReference>
<keyword evidence="3" id="KW-0677">Repeat</keyword>
<name>A0AAN5HXC1_9BILA</name>
<evidence type="ECO:0000256" key="9">
    <source>
        <dbReference type="PROSITE-ProRule" id="PRU00108"/>
    </source>
</evidence>
<keyword evidence="6 9" id="KW-0238">DNA-binding</keyword>
<dbReference type="Proteomes" id="UP001328107">
    <property type="component" value="Unassembled WGS sequence"/>
</dbReference>
<keyword evidence="7 9" id="KW-0371">Homeobox</keyword>
<protein>
    <submittedName>
        <fullName evidence="14">Uncharacterized protein</fullName>
    </submittedName>
</protein>
<dbReference type="GO" id="GO:0030182">
    <property type="term" value="P:neuron differentiation"/>
    <property type="evidence" value="ECO:0007669"/>
    <property type="project" value="TreeGrafter"/>
</dbReference>
<keyword evidence="15" id="KW-1185">Reference proteome</keyword>
<dbReference type="SUPFAM" id="SSF57716">
    <property type="entry name" value="Glucocorticoid receptor-like (DNA-binding domain)"/>
    <property type="match status" value="1"/>
</dbReference>
<dbReference type="EMBL" id="BTRK01000004">
    <property type="protein sequence ID" value="GMR44712.1"/>
    <property type="molecule type" value="Genomic_DNA"/>
</dbReference>
<evidence type="ECO:0000256" key="1">
    <source>
        <dbReference type="ARBA" id="ARBA00004123"/>
    </source>
</evidence>
<dbReference type="Gene3D" id="1.10.10.60">
    <property type="entry name" value="Homeodomain-like"/>
    <property type="match status" value="1"/>
</dbReference>